<dbReference type="Pfam" id="PF05685">
    <property type="entry name" value="Uma2"/>
    <property type="match status" value="1"/>
</dbReference>
<dbReference type="PANTHER" id="PTHR36558:SF1">
    <property type="entry name" value="RESTRICTION ENDONUCLEASE DOMAIN-CONTAINING PROTEIN-RELATED"/>
    <property type="match status" value="1"/>
</dbReference>
<dbReference type="Gene3D" id="3.90.1570.10">
    <property type="entry name" value="tt1808, chain A"/>
    <property type="match status" value="1"/>
</dbReference>
<reference evidence="3" key="1">
    <citation type="submission" date="2016-10" db="EMBL/GenBank/DDBJ databases">
        <authorList>
            <person name="Varghese N."/>
            <person name="Submissions S."/>
        </authorList>
    </citation>
    <scope>NUCLEOTIDE SEQUENCE [LARGE SCALE GENOMIC DNA]</scope>
    <source>
        <strain>GEY</strain>
        <strain evidence="3">DSM 9560</strain>
    </source>
</reference>
<keyword evidence="2" id="KW-0255">Endonuclease</keyword>
<dbReference type="Proteomes" id="UP000199513">
    <property type="component" value="Unassembled WGS sequence"/>
</dbReference>
<evidence type="ECO:0000313" key="3">
    <source>
        <dbReference type="Proteomes" id="UP000199513"/>
    </source>
</evidence>
<dbReference type="CDD" id="cd06260">
    <property type="entry name" value="DUF820-like"/>
    <property type="match status" value="1"/>
</dbReference>
<proteinExistence type="predicted"/>
<dbReference type="AlphaFoldDB" id="A0A1I2I1I7"/>
<evidence type="ECO:0000259" key="1">
    <source>
        <dbReference type="Pfam" id="PF05685"/>
    </source>
</evidence>
<dbReference type="RefSeq" id="WP_091548138.1">
    <property type="nucleotide sequence ID" value="NZ_FONY01000028.1"/>
</dbReference>
<dbReference type="STRING" id="1003.SAMN04488541_102834"/>
<dbReference type="EMBL" id="FONY01000028">
    <property type="protein sequence ID" value="SFF36235.1"/>
    <property type="molecule type" value="Genomic_DNA"/>
</dbReference>
<feature type="domain" description="Putative restriction endonuclease" evidence="1">
    <location>
        <begin position="75"/>
        <end position="210"/>
    </location>
</feature>
<evidence type="ECO:0000313" key="2">
    <source>
        <dbReference type="EMBL" id="SFF36235.1"/>
    </source>
</evidence>
<dbReference type="SUPFAM" id="SSF52980">
    <property type="entry name" value="Restriction endonuclease-like"/>
    <property type="match status" value="1"/>
</dbReference>
<sequence length="232" mass="26767">MTVVLDTPRKNLELGFSYEDYLTFLEKAEEGQIEHKFQYFDGEIIPAHSGTPLPEWFVSYVLSEDFGTQPITLIFEMPTQNHDIITSNLHGMLYVFSKDKDVRVYSQGTYICLEVSTKTPLPDIVLTSKSGEKRNKYHQLLNPLAIIEILSESTKNLDQTRKMEAYQSIETLIEYILIDQYKPYVAIHRRISANKWEQEYLTSMSSKVHLESIGYSLSLSEIYEGVVFETGL</sequence>
<keyword evidence="2" id="KW-0378">Hydrolase</keyword>
<dbReference type="InterPro" id="IPR012296">
    <property type="entry name" value="Nuclease_put_TT1808"/>
</dbReference>
<keyword evidence="2" id="KW-0540">Nuclease</keyword>
<dbReference type="GO" id="GO:0004519">
    <property type="term" value="F:endonuclease activity"/>
    <property type="evidence" value="ECO:0007669"/>
    <property type="project" value="UniProtKB-KW"/>
</dbReference>
<keyword evidence="3" id="KW-1185">Reference proteome</keyword>
<protein>
    <submittedName>
        <fullName evidence="2">Endonuclease, Uma2 family (Restriction endonuclease fold)</fullName>
    </submittedName>
</protein>
<dbReference type="PANTHER" id="PTHR36558">
    <property type="entry name" value="GLR1098 PROTEIN"/>
    <property type="match status" value="1"/>
</dbReference>
<organism evidence="2 3">
    <name type="scientific">Thermoflexibacter ruber</name>
    <dbReference type="NCBI Taxonomy" id="1003"/>
    <lineage>
        <taxon>Bacteria</taxon>
        <taxon>Pseudomonadati</taxon>
        <taxon>Bacteroidota</taxon>
        <taxon>Cytophagia</taxon>
        <taxon>Cytophagales</taxon>
        <taxon>Thermoflexibacteraceae</taxon>
        <taxon>Thermoflexibacter</taxon>
    </lineage>
</organism>
<dbReference type="InterPro" id="IPR011335">
    <property type="entry name" value="Restrct_endonuc-II-like"/>
</dbReference>
<gene>
    <name evidence="2" type="ORF">SAMN04488541_102834</name>
</gene>
<name>A0A1I2I1I7_9BACT</name>
<dbReference type="OrthoDB" id="943224at2"/>
<dbReference type="InterPro" id="IPR008538">
    <property type="entry name" value="Uma2"/>
</dbReference>
<accession>A0A1I2I1I7</accession>